<gene>
    <name evidence="20" type="ORF">NLI96_g12338</name>
</gene>
<dbReference type="Pfam" id="PF00175">
    <property type="entry name" value="NAD_binding_1"/>
    <property type="match status" value="1"/>
</dbReference>
<dbReference type="InterPro" id="IPR001433">
    <property type="entry name" value="OxRdtase_FAD/NAD-bd"/>
</dbReference>
<dbReference type="EMBL" id="JANAWD010001010">
    <property type="protein sequence ID" value="KAJ3474650.1"/>
    <property type="molecule type" value="Genomic_DNA"/>
</dbReference>
<evidence type="ECO:0000256" key="12">
    <source>
        <dbReference type="ARBA" id="ARBA00023128"/>
    </source>
</evidence>
<evidence type="ECO:0000256" key="11">
    <source>
        <dbReference type="ARBA" id="ARBA00023027"/>
    </source>
</evidence>
<dbReference type="PRINTS" id="PR00371">
    <property type="entry name" value="FPNCR"/>
</dbReference>
<evidence type="ECO:0000256" key="4">
    <source>
        <dbReference type="ARBA" id="ARBA00006105"/>
    </source>
</evidence>
<keyword evidence="11 17" id="KW-0520">NAD</keyword>
<comment type="catalytic activity">
    <reaction evidence="15">
        <text>2 Fe(3+)-[Dph3] + NADH = 2 Fe(2+)-[Dph3] + NAD(+) + H(+)</text>
        <dbReference type="Rhea" id="RHEA:71231"/>
        <dbReference type="Rhea" id="RHEA-COMP:18002"/>
        <dbReference type="Rhea" id="RHEA-COMP:18003"/>
        <dbReference type="ChEBI" id="CHEBI:15378"/>
        <dbReference type="ChEBI" id="CHEBI:29033"/>
        <dbReference type="ChEBI" id="CHEBI:29034"/>
        <dbReference type="ChEBI" id="CHEBI:57540"/>
        <dbReference type="ChEBI" id="CHEBI:57945"/>
        <dbReference type="ChEBI" id="CHEBI:83228"/>
    </reaction>
    <physiologicalReaction direction="left-to-right" evidence="15">
        <dbReference type="Rhea" id="RHEA:71232"/>
    </physiologicalReaction>
</comment>
<proteinExistence type="inferred from homology"/>
<feature type="transmembrane region" description="Helical" evidence="18">
    <location>
        <begin position="7"/>
        <end position="28"/>
    </location>
</feature>
<sequence>MPNRYQLAFLGSFTVVAFCLFFLSRFIASLLEAAGIRVSDIILIGLPKPSDLSGVHPSNDNASSPVVPMADFSSNTYAQLIALALTALTSALLYWKLAANKKKPVLDAQVWQEFPLKQKIVVSPNTAIYRFALPHPQAVLGLPIGQHISISAEINGKDIMRSYTPTSSDDDLGHFDLLVKRVAYEKGNISKYISLLKVGDKIRVKGPKGQFTYSSTLSRELGMIAGGTGITPMLQIIRAALKNPDDRTKLSLIYANVNHEDILLKKELDELAERNKGRFKLYYVLNNPPEGWKGGVGFVSKDQIQQYLPPTDHNIKILMCGPPPMMTAMKKHLAELNYPAPRTVSKLVDQVFLF</sequence>
<dbReference type="Pfam" id="PF00970">
    <property type="entry name" value="FAD_binding_6"/>
    <property type="match status" value="1"/>
</dbReference>
<name>A0AAD5UQA3_9APHY</name>
<evidence type="ECO:0000256" key="7">
    <source>
        <dbReference type="ARBA" id="ARBA00022787"/>
    </source>
</evidence>
<dbReference type="PANTHER" id="PTHR19370:SF184">
    <property type="entry name" value="NADH-CYTOCHROME B5 REDUCTASE-LIKE"/>
    <property type="match status" value="1"/>
</dbReference>
<evidence type="ECO:0000259" key="19">
    <source>
        <dbReference type="PROSITE" id="PS51384"/>
    </source>
</evidence>
<dbReference type="GO" id="GO:0090524">
    <property type="term" value="F:cytochrome-b5 reductase activity, acting on NADH"/>
    <property type="evidence" value="ECO:0007669"/>
    <property type="project" value="UniProtKB-EC"/>
</dbReference>
<dbReference type="Gene3D" id="3.40.50.80">
    <property type="entry name" value="Nucleotide-binding domain of ferredoxin-NADP reductase (FNR) module"/>
    <property type="match status" value="1"/>
</dbReference>
<dbReference type="PROSITE" id="PS51384">
    <property type="entry name" value="FAD_FR"/>
    <property type="match status" value="1"/>
</dbReference>
<evidence type="ECO:0000256" key="1">
    <source>
        <dbReference type="ARBA" id="ARBA00001974"/>
    </source>
</evidence>
<dbReference type="InterPro" id="IPR008333">
    <property type="entry name" value="Cbr1-like_FAD-bd_dom"/>
</dbReference>
<evidence type="ECO:0000256" key="2">
    <source>
        <dbReference type="ARBA" id="ARBA00004294"/>
    </source>
</evidence>
<evidence type="ECO:0000256" key="14">
    <source>
        <dbReference type="ARBA" id="ARBA00047682"/>
    </source>
</evidence>
<evidence type="ECO:0000256" key="13">
    <source>
        <dbReference type="ARBA" id="ARBA00023136"/>
    </source>
</evidence>
<feature type="binding site" evidence="16">
    <location>
        <position position="189"/>
    </location>
    <ligand>
        <name>FAD</name>
        <dbReference type="ChEBI" id="CHEBI:57692"/>
    </ligand>
</feature>
<dbReference type="GO" id="GO:0005741">
    <property type="term" value="C:mitochondrial outer membrane"/>
    <property type="evidence" value="ECO:0007669"/>
    <property type="project" value="UniProtKB-SubCell"/>
</dbReference>
<accession>A0AAD5UQA3</accession>
<comment type="cofactor">
    <cofactor evidence="1 16 17">
        <name>FAD</name>
        <dbReference type="ChEBI" id="CHEBI:57692"/>
    </cofactor>
</comment>
<keyword evidence="12" id="KW-0496">Mitochondrion</keyword>
<reference evidence="20" key="1">
    <citation type="submission" date="2022-07" db="EMBL/GenBank/DDBJ databases">
        <title>Genome Sequence of Physisporinus lineatus.</title>
        <authorList>
            <person name="Buettner E."/>
        </authorList>
    </citation>
    <scope>NUCLEOTIDE SEQUENCE</scope>
    <source>
        <strain evidence="20">VT162</strain>
    </source>
</reference>
<feature type="binding site" evidence="16">
    <location>
        <position position="161"/>
    </location>
    <ligand>
        <name>FAD</name>
        <dbReference type="ChEBI" id="CHEBI:57692"/>
    </ligand>
</feature>
<keyword evidence="5 16" id="KW-0285">Flavoprotein</keyword>
<feature type="binding site" evidence="16">
    <location>
        <position position="190"/>
    </location>
    <ligand>
        <name>FAD</name>
        <dbReference type="ChEBI" id="CHEBI:57692"/>
    </ligand>
</feature>
<comment type="caution">
    <text evidence="20">The sequence shown here is derived from an EMBL/GenBank/DDBJ whole genome shotgun (WGS) entry which is preliminary data.</text>
</comment>
<feature type="binding site" evidence="16">
    <location>
        <position position="231"/>
    </location>
    <ligand>
        <name>FAD</name>
        <dbReference type="ChEBI" id="CHEBI:57692"/>
    </ligand>
</feature>
<keyword evidence="8 16" id="KW-0274">FAD</keyword>
<feature type="binding site" evidence="16">
    <location>
        <position position="180"/>
    </location>
    <ligand>
        <name>FAD</name>
        <dbReference type="ChEBI" id="CHEBI:57692"/>
    </ligand>
</feature>
<evidence type="ECO:0000313" key="20">
    <source>
        <dbReference type="EMBL" id="KAJ3474650.1"/>
    </source>
</evidence>
<dbReference type="AlphaFoldDB" id="A0AAD5UQA3"/>
<evidence type="ECO:0000256" key="3">
    <source>
        <dbReference type="ARBA" id="ARBA00005156"/>
    </source>
</evidence>
<dbReference type="FunFam" id="2.40.30.10:FF:000032">
    <property type="entry name" value="NADH-cytochrome b5 reductase"/>
    <property type="match status" value="1"/>
</dbReference>
<dbReference type="Gene3D" id="2.40.30.10">
    <property type="entry name" value="Translation factors"/>
    <property type="match status" value="1"/>
</dbReference>
<dbReference type="InterPro" id="IPR017938">
    <property type="entry name" value="Riboflavin_synthase-like_b-brl"/>
</dbReference>
<evidence type="ECO:0000256" key="18">
    <source>
        <dbReference type="SAM" id="Phobius"/>
    </source>
</evidence>
<evidence type="ECO:0000256" key="10">
    <source>
        <dbReference type="ARBA" id="ARBA00023002"/>
    </source>
</evidence>
<feature type="transmembrane region" description="Helical" evidence="18">
    <location>
        <begin position="77"/>
        <end position="95"/>
    </location>
</feature>
<dbReference type="FunFam" id="3.40.50.80:FF:000019">
    <property type="entry name" value="NADH-cytochrome b5 reductase"/>
    <property type="match status" value="1"/>
</dbReference>
<feature type="binding site" evidence="16">
    <location>
        <position position="178"/>
    </location>
    <ligand>
        <name>FAD</name>
        <dbReference type="ChEBI" id="CHEBI:57692"/>
    </ligand>
</feature>
<comment type="similarity">
    <text evidence="4 17">Belongs to the flavoprotein pyridine nucleotide cytochrome reductase family.</text>
</comment>
<evidence type="ECO:0000256" key="9">
    <source>
        <dbReference type="ARBA" id="ARBA00022989"/>
    </source>
</evidence>
<keyword evidence="9 18" id="KW-1133">Transmembrane helix</keyword>
<keyword evidence="21" id="KW-1185">Reference proteome</keyword>
<keyword evidence="10 17" id="KW-0560">Oxidoreductase</keyword>
<dbReference type="InterPro" id="IPR039261">
    <property type="entry name" value="FNR_nucleotide-bd"/>
</dbReference>
<dbReference type="InterPro" id="IPR001834">
    <property type="entry name" value="CBR-like"/>
</dbReference>
<evidence type="ECO:0000256" key="17">
    <source>
        <dbReference type="RuleBase" id="RU361226"/>
    </source>
</evidence>
<comment type="subcellular location">
    <subcellularLocation>
        <location evidence="2">Mitochondrion outer membrane</location>
    </subcellularLocation>
</comment>
<dbReference type="InterPro" id="IPR017927">
    <property type="entry name" value="FAD-bd_FR_type"/>
</dbReference>
<comment type="pathway">
    <text evidence="3">Protein modification; peptidyl-diphthamide biosynthesis.</text>
</comment>
<evidence type="ECO:0000256" key="16">
    <source>
        <dbReference type="PIRSR" id="PIRSR601834-1"/>
    </source>
</evidence>
<evidence type="ECO:0000256" key="8">
    <source>
        <dbReference type="ARBA" id="ARBA00022827"/>
    </source>
</evidence>
<comment type="catalytic activity">
    <reaction evidence="14 17">
        <text>2 Fe(III)-[cytochrome b5] + NADH = 2 Fe(II)-[cytochrome b5] + NAD(+) + H(+)</text>
        <dbReference type="Rhea" id="RHEA:46680"/>
        <dbReference type="Rhea" id="RHEA-COMP:10438"/>
        <dbReference type="Rhea" id="RHEA-COMP:10439"/>
        <dbReference type="ChEBI" id="CHEBI:15378"/>
        <dbReference type="ChEBI" id="CHEBI:29033"/>
        <dbReference type="ChEBI" id="CHEBI:29034"/>
        <dbReference type="ChEBI" id="CHEBI:57540"/>
        <dbReference type="ChEBI" id="CHEBI:57945"/>
        <dbReference type="EC" id="1.6.2.2"/>
    </reaction>
</comment>
<evidence type="ECO:0000313" key="21">
    <source>
        <dbReference type="Proteomes" id="UP001212997"/>
    </source>
</evidence>
<dbReference type="SUPFAM" id="SSF52343">
    <property type="entry name" value="Ferredoxin reductase-like, C-terminal NADP-linked domain"/>
    <property type="match status" value="1"/>
</dbReference>
<dbReference type="SUPFAM" id="SSF63380">
    <property type="entry name" value="Riboflavin synthase domain-like"/>
    <property type="match status" value="1"/>
</dbReference>
<keyword evidence="6 18" id="KW-0812">Transmembrane</keyword>
<dbReference type="PANTHER" id="PTHR19370">
    <property type="entry name" value="NADH-CYTOCHROME B5 REDUCTASE"/>
    <property type="match status" value="1"/>
</dbReference>
<feature type="domain" description="FAD-binding FR-type" evidence="19">
    <location>
        <begin position="109"/>
        <end position="214"/>
    </location>
</feature>
<dbReference type="PRINTS" id="PR00406">
    <property type="entry name" value="CYTB5RDTASE"/>
</dbReference>
<evidence type="ECO:0000256" key="5">
    <source>
        <dbReference type="ARBA" id="ARBA00022630"/>
    </source>
</evidence>
<keyword evidence="13 18" id="KW-0472">Membrane</keyword>
<evidence type="ECO:0000256" key="6">
    <source>
        <dbReference type="ARBA" id="ARBA00022692"/>
    </source>
</evidence>
<dbReference type="EC" id="1.6.2.2" evidence="17"/>
<keyword evidence="7" id="KW-1000">Mitochondrion outer membrane</keyword>
<evidence type="ECO:0000256" key="15">
    <source>
        <dbReference type="ARBA" id="ARBA00049138"/>
    </source>
</evidence>
<dbReference type="Proteomes" id="UP001212997">
    <property type="component" value="Unassembled WGS sequence"/>
</dbReference>
<organism evidence="20 21">
    <name type="scientific">Meripilus lineatus</name>
    <dbReference type="NCBI Taxonomy" id="2056292"/>
    <lineage>
        <taxon>Eukaryota</taxon>
        <taxon>Fungi</taxon>
        <taxon>Dikarya</taxon>
        <taxon>Basidiomycota</taxon>
        <taxon>Agaricomycotina</taxon>
        <taxon>Agaricomycetes</taxon>
        <taxon>Polyporales</taxon>
        <taxon>Meripilaceae</taxon>
        <taxon>Meripilus</taxon>
    </lineage>
</organism>
<dbReference type="CDD" id="cd06183">
    <property type="entry name" value="cyt_b5_reduct_like"/>
    <property type="match status" value="1"/>
</dbReference>
<protein>
    <recommendedName>
        <fullName evidence="17">NADH-cytochrome b5 reductase</fullName>
        <ecNumber evidence="17">1.6.2.2</ecNumber>
    </recommendedName>
</protein>
<dbReference type="InterPro" id="IPR001709">
    <property type="entry name" value="Flavoprot_Pyr_Nucl_cyt_Rdtase"/>
</dbReference>
<feature type="binding site" evidence="16">
    <location>
        <position position="163"/>
    </location>
    <ligand>
        <name>FAD</name>
        <dbReference type="ChEBI" id="CHEBI:57692"/>
    </ligand>
</feature>